<dbReference type="Proteomes" id="UP000243904">
    <property type="component" value="Chromosome I"/>
</dbReference>
<keyword evidence="1" id="KW-1133">Transmembrane helix</keyword>
<dbReference type="SUPFAM" id="SSF52266">
    <property type="entry name" value="SGNH hydrolase"/>
    <property type="match status" value="1"/>
</dbReference>
<dbReference type="InterPro" id="IPR013830">
    <property type="entry name" value="SGNH_hydro"/>
</dbReference>
<dbReference type="PANTHER" id="PTHR30383">
    <property type="entry name" value="THIOESTERASE 1/PROTEASE 1/LYSOPHOSPHOLIPASE L1"/>
    <property type="match status" value="1"/>
</dbReference>
<proteinExistence type="predicted"/>
<keyword evidence="4" id="KW-1185">Reference proteome</keyword>
<dbReference type="InterPro" id="IPR051532">
    <property type="entry name" value="Ester_Hydrolysis_Enzymes"/>
</dbReference>
<gene>
    <name evidence="3" type="ORF">SAMN05444158_0819</name>
</gene>
<dbReference type="CDD" id="cd00229">
    <property type="entry name" value="SGNH_hydrolase"/>
    <property type="match status" value="1"/>
</dbReference>
<dbReference type="GO" id="GO:0016788">
    <property type="term" value="F:hydrolase activity, acting on ester bonds"/>
    <property type="evidence" value="ECO:0007669"/>
    <property type="project" value="UniProtKB-ARBA"/>
</dbReference>
<dbReference type="RefSeq" id="WP_167558614.1">
    <property type="nucleotide sequence ID" value="NZ_LT629750.1"/>
</dbReference>
<sequence>MTFLEKSMSARQLSGVRVNWMYFGLVILGISAAFLIWARKADVVDDHRRARQLVLYYTLSRTEDPVIVLGDSIVEASTLPRSICGHAIVNAGLNGASTASDLGNWLSQALDAKRAALIIVSLGTNDALVSATSSKQGFGDRYRALLAQLSKLTPQLAVLEIPPVEAKGRMTVAMQNEASATITEYNSVLPDVTSQSGAAFVALPAMQKPSTIDGVHLSSGGYQAWDRAVTETAARICS</sequence>
<dbReference type="AlphaFoldDB" id="A0A1H1NZA8"/>
<reference evidence="4" key="1">
    <citation type="submission" date="2016-10" db="EMBL/GenBank/DDBJ databases">
        <authorList>
            <person name="Varghese N."/>
            <person name="Submissions S."/>
        </authorList>
    </citation>
    <scope>NUCLEOTIDE SEQUENCE [LARGE SCALE GENOMIC DNA]</scope>
    <source>
        <strain evidence="4">GAS369</strain>
    </source>
</reference>
<evidence type="ECO:0000313" key="3">
    <source>
        <dbReference type="EMBL" id="SDS04308.1"/>
    </source>
</evidence>
<evidence type="ECO:0000256" key="1">
    <source>
        <dbReference type="SAM" id="Phobius"/>
    </source>
</evidence>
<feature type="transmembrane region" description="Helical" evidence="1">
    <location>
        <begin position="20"/>
        <end position="38"/>
    </location>
</feature>
<feature type="domain" description="SGNH hydrolase-type esterase" evidence="2">
    <location>
        <begin position="70"/>
        <end position="224"/>
    </location>
</feature>
<evidence type="ECO:0000313" key="4">
    <source>
        <dbReference type="Proteomes" id="UP000243904"/>
    </source>
</evidence>
<dbReference type="EMBL" id="LT629750">
    <property type="protein sequence ID" value="SDS04308.1"/>
    <property type="molecule type" value="Genomic_DNA"/>
</dbReference>
<dbReference type="InterPro" id="IPR036514">
    <property type="entry name" value="SGNH_hydro_sf"/>
</dbReference>
<keyword evidence="1" id="KW-0812">Transmembrane</keyword>
<name>A0A1H1NZA8_9BRAD</name>
<dbReference type="Gene3D" id="3.40.50.1110">
    <property type="entry name" value="SGNH hydrolase"/>
    <property type="match status" value="1"/>
</dbReference>
<dbReference type="Pfam" id="PF13472">
    <property type="entry name" value="Lipase_GDSL_2"/>
    <property type="match status" value="1"/>
</dbReference>
<protein>
    <submittedName>
        <fullName evidence="3">Lysophospholipase L1</fullName>
    </submittedName>
</protein>
<organism evidence="3 4">
    <name type="scientific">Bradyrhizobium canariense</name>
    <dbReference type="NCBI Taxonomy" id="255045"/>
    <lineage>
        <taxon>Bacteria</taxon>
        <taxon>Pseudomonadati</taxon>
        <taxon>Pseudomonadota</taxon>
        <taxon>Alphaproteobacteria</taxon>
        <taxon>Hyphomicrobiales</taxon>
        <taxon>Nitrobacteraceae</taxon>
        <taxon>Bradyrhizobium</taxon>
    </lineage>
</organism>
<keyword evidence="1" id="KW-0472">Membrane</keyword>
<evidence type="ECO:0000259" key="2">
    <source>
        <dbReference type="Pfam" id="PF13472"/>
    </source>
</evidence>
<accession>A0A1H1NZA8</accession>